<evidence type="ECO:0000256" key="1">
    <source>
        <dbReference type="SAM" id="Phobius"/>
    </source>
</evidence>
<proteinExistence type="predicted"/>
<keyword evidence="1" id="KW-0472">Membrane</keyword>
<dbReference type="EMBL" id="CP055315">
    <property type="protein sequence ID" value="QLO51762.1"/>
    <property type="molecule type" value="Genomic_DNA"/>
</dbReference>
<feature type="transmembrane region" description="Helical" evidence="1">
    <location>
        <begin position="20"/>
        <end position="39"/>
    </location>
</feature>
<accession>A0ABD7AFL6</accession>
<feature type="transmembrane region" description="Helical" evidence="1">
    <location>
        <begin position="305"/>
        <end position="324"/>
    </location>
</feature>
<dbReference type="AlphaFoldDB" id="A0ABD7AFL6"/>
<reference evidence="3" key="1">
    <citation type="submission" date="2020-06" db="EMBL/GenBank/DDBJ databases">
        <title>REHAB project genomes.</title>
        <authorList>
            <person name="Shaw L.P."/>
        </authorList>
    </citation>
    <scope>NUCLEOTIDE SEQUENCE [LARGE SCALE GENOMIC DNA]</scope>
    <source>
        <strain evidence="3">RHBSTW-00555</strain>
    </source>
</reference>
<evidence type="ECO:0000313" key="2">
    <source>
        <dbReference type="EMBL" id="QLO51762.1"/>
    </source>
</evidence>
<feature type="transmembrane region" description="Helical" evidence="1">
    <location>
        <begin position="88"/>
        <end position="105"/>
    </location>
</feature>
<dbReference type="Pfam" id="PF14897">
    <property type="entry name" value="EpsG"/>
    <property type="match status" value="1"/>
</dbReference>
<feature type="transmembrane region" description="Helical" evidence="1">
    <location>
        <begin position="111"/>
        <end position="128"/>
    </location>
</feature>
<gene>
    <name evidence="2" type="ORF">HV234_09615</name>
</gene>
<dbReference type="Proteomes" id="UP000510937">
    <property type="component" value="Chromosome"/>
</dbReference>
<protein>
    <submittedName>
        <fullName evidence="2">EpsG family protein</fullName>
    </submittedName>
</protein>
<name>A0ABD7AFL6_9ENTR</name>
<dbReference type="InterPro" id="IPR049458">
    <property type="entry name" value="EpsG-like"/>
</dbReference>
<organism evidence="2 3">
    <name type="scientific">Klebsiella grimontii</name>
    <dbReference type="NCBI Taxonomy" id="2058152"/>
    <lineage>
        <taxon>Bacteria</taxon>
        <taxon>Pseudomonadati</taxon>
        <taxon>Pseudomonadota</taxon>
        <taxon>Gammaproteobacteria</taxon>
        <taxon>Enterobacterales</taxon>
        <taxon>Enterobacteriaceae</taxon>
        <taxon>Klebsiella/Raoultella group</taxon>
        <taxon>Klebsiella</taxon>
    </lineage>
</organism>
<feature type="transmembrane region" description="Helical" evidence="1">
    <location>
        <begin position="188"/>
        <end position="209"/>
    </location>
</feature>
<sequence length="333" mass="38571">MLKQHSNYLGNSYLSSNKIIKLLFFYLIIIPALTFLVGVKDIRRWVDHQTYENYFYLATYNTYENIFKNGSDPIFVSLMKPFTSTVDGFSYFLILCAFITLSIKLTALKKSTDSFVILMILYSAYFLCLHDYIQIRISLAMAFVILGMYSSLTKKAEIAYFIIATLIHLTSVFVIIRYVIYKYFGRRYSIALILGAVFLPIILFSGIVHNARLETYIALAKYKDAHFDANPLASQPILQLIGLLYLYINKRLRNLVIHSYEYFISIIGVICFYGMLKVPVLSFRLFEMTMFFYIILLSRVAKKSFFIMILCLLFVLVGIKNMFYGDAALLALH</sequence>
<keyword evidence="1" id="KW-1133">Transmembrane helix</keyword>
<feature type="transmembrane region" description="Helical" evidence="1">
    <location>
        <begin position="281"/>
        <end position="298"/>
    </location>
</feature>
<feature type="transmembrane region" description="Helical" evidence="1">
    <location>
        <begin position="158"/>
        <end position="176"/>
    </location>
</feature>
<evidence type="ECO:0000313" key="3">
    <source>
        <dbReference type="Proteomes" id="UP000510937"/>
    </source>
</evidence>
<feature type="transmembrane region" description="Helical" evidence="1">
    <location>
        <begin position="255"/>
        <end position="275"/>
    </location>
</feature>
<feature type="transmembrane region" description="Helical" evidence="1">
    <location>
        <begin position="229"/>
        <end position="248"/>
    </location>
</feature>
<dbReference type="RefSeq" id="WP_181247070.1">
    <property type="nucleotide sequence ID" value="NZ_CP055315.1"/>
</dbReference>
<keyword evidence="1" id="KW-0812">Transmembrane</keyword>